<dbReference type="InParanoid" id="A0A1S3K1H9"/>
<keyword evidence="1" id="KW-0175">Coiled coil</keyword>
<evidence type="ECO:0000313" key="3">
    <source>
        <dbReference type="RefSeq" id="XP_013416387.1"/>
    </source>
</evidence>
<dbReference type="Proteomes" id="UP000085678">
    <property type="component" value="Unplaced"/>
</dbReference>
<gene>
    <name evidence="3" type="primary">LOC106177974</name>
</gene>
<organism evidence="2 3">
    <name type="scientific">Lingula anatina</name>
    <name type="common">Brachiopod</name>
    <name type="synonym">Lingula unguis</name>
    <dbReference type="NCBI Taxonomy" id="7574"/>
    <lineage>
        <taxon>Eukaryota</taxon>
        <taxon>Metazoa</taxon>
        <taxon>Spiralia</taxon>
        <taxon>Lophotrochozoa</taxon>
        <taxon>Brachiopoda</taxon>
        <taxon>Linguliformea</taxon>
        <taxon>Lingulata</taxon>
        <taxon>Lingulida</taxon>
        <taxon>Linguloidea</taxon>
        <taxon>Lingulidae</taxon>
        <taxon>Lingula</taxon>
    </lineage>
</organism>
<keyword evidence="2" id="KW-1185">Reference proteome</keyword>
<dbReference type="AlphaFoldDB" id="A0A1S3K1H9"/>
<sequence>MQDHELLVAEVERLGGKVNNNDNRTAEAFRKMARLELLMQQNFSSIRHSLNDAIERSRHRLDLLEAKLDQSKTDLQQDMSSKISALQGDLSQSKADVASIKSGIRVSHIC</sequence>
<dbReference type="KEGG" id="lak:106177974"/>
<reference evidence="3" key="1">
    <citation type="submission" date="2025-08" db="UniProtKB">
        <authorList>
            <consortium name="RefSeq"/>
        </authorList>
    </citation>
    <scope>IDENTIFICATION</scope>
    <source>
        <tissue evidence="3">Gonads</tissue>
    </source>
</reference>
<proteinExistence type="predicted"/>
<dbReference type="RefSeq" id="XP_013416387.1">
    <property type="nucleotide sequence ID" value="XM_013560933.2"/>
</dbReference>
<evidence type="ECO:0000313" key="2">
    <source>
        <dbReference type="Proteomes" id="UP000085678"/>
    </source>
</evidence>
<protein>
    <submittedName>
        <fullName evidence="3">Uncharacterized protein LOC106177974</fullName>
    </submittedName>
</protein>
<feature type="coiled-coil region" evidence="1">
    <location>
        <begin position="47"/>
        <end position="74"/>
    </location>
</feature>
<name>A0A1S3K1H9_LINAN</name>
<evidence type="ECO:0000256" key="1">
    <source>
        <dbReference type="SAM" id="Coils"/>
    </source>
</evidence>
<accession>A0A1S3K1H9</accession>
<dbReference type="GeneID" id="106177974"/>